<accession>A0ABC8U7H9</accession>
<evidence type="ECO:0000256" key="1">
    <source>
        <dbReference type="ARBA" id="ARBA00010515"/>
    </source>
</evidence>
<evidence type="ECO:0000259" key="3">
    <source>
        <dbReference type="Pfam" id="PF07859"/>
    </source>
</evidence>
<evidence type="ECO:0000256" key="2">
    <source>
        <dbReference type="PROSITE-ProRule" id="PRU10038"/>
    </source>
</evidence>
<dbReference type="AlphaFoldDB" id="A0ABC8U7H9"/>
<protein>
    <recommendedName>
        <fullName evidence="3">Alpha/beta hydrolase fold-3 domain-containing protein</fullName>
    </recommendedName>
</protein>
<dbReference type="InterPro" id="IPR050466">
    <property type="entry name" value="Carboxylest/Gibb_receptor"/>
</dbReference>
<dbReference type="InterPro" id="IPR013094">
    <property type="entry name" value="AB_hydrolase_3"/>
</dbReference>
<dbReference type="InterPro" id="IPR033140">
    <property type="entry name" value="Lipase_GDXG_put_SER_AS"/>
</dbReference>
<keyword evidence="5" id="KW-1185">Reference proteome</keyword>
<comment type="similarity">
    <text evidence="1">Belongs to the 'GDXG' lipolytic enzyme family.</text>
</comment>
<reference evidence="4 5" key="1">
    <citation type="submission" date="2024-02" db="EMBL/GenBank/DDBJ databases">
        <authorList>
            <person name="Vignale AGUSTIN F."/>
            <person name="Sosa J E."/>
            <person name="Modenutti C."/>
        </authorList>
    </citation>
    <scope>NUCLEOTIDE SEQUENCE [LARGE SCALE GENOMIC DNA]</scope>
</reference>
<dbReference type="Proteomes" id="UP001642360">
    <property type="component" value="Unassembled WGS sequence"/>
</dbReference>
<dbReference type="PROSITE" id="PS01174">
    <property type="entry name" value="LIPASE_GDXG_SER"/>
    <property type="match status" value="1"/>
</dbReference>
<dbReference type="InterPro" id="IPR029058">
    <property type="entry name" value="AB_hydrolase_fold"/>
</dbReference>
<dbReference type="PANTHER" id="PTHR23024:SF409">
    <property type="entry name" value="CARBOXYLESTERASE 6-RELATED"/>
    <property type="match status" value="1"/>
</dbReference>
<comment type="caution">
    <text evidence="4">The sequence shown here is derived from an EMBL/GenBank/DDBJ whole genome shotgun (WGS) entry which is preliminary data.</text>
</comment>
<organism evidence="4 5">
    <name type="scientific">Ilex paraguariensis</name>
    <name type="common">yerba mate</name>
    <dbReference type="NCBI Taxonomy" id="185542"/>
    <lineage>
        <taxon>Eukaryota</taxon>
        <taxon>Viridiplantae</taxon>
        <taxon>Streptophyta</taxon>
        <taxon>Embryophyta</taxon>
        <taxon>Tracheophyta</taxon>
        <taxon>Spermatophyta</taxon>
        <taxon>Magnoliopsida</taxon>
        <taxon>eudicotyledons</taxon>
        <taxon>Gunneridae</taxon>
        <taxon>Pentapetalae</taxon>
        <taxon>asterids</taxon>
        <taxon>campanulids</taxon>
        <taxon>Aquifoliales</taxon>
        <taxon>Aquifoliaceae</taxon>
        <taxon>Ilex</taxon>
    </lineage>
</organism>
<proteinExistence type="inferred from homology"/>
<dbReference type="Gene3D" id="3.40.50.1820">
    <property type="entry name" value="alpha/beta hydrolase"/>
    <property type="match status" value="1"/>
</dbReference>
<evidence type="ECO:0000313" key="4">
    <source>
        <dbReference type="EMBL" id="CAK9176234.1"/>
    </source>
</evidence>
<name>A0ABC8U7H9_9AQUA</name>
<dbReference type="SUPFAM" id="SSF53474">
    <property type="entry name" value="alpha/beta-Hydrolases"/>
    <property type="match status" value="1"/>
</dbReference>
<feature type="active site" evidence="2">
    <location>
        <position position="178"/>
    </location>
</feature>
<gene>
    <name evidence="4" type="ORF">ILEXP_LOCUS46073</name>
</gene>
<dbReference type="Pfam" id="PF07859">
    <property type="entry name" value="Abhydrolase_3"/>
    <property type="match status" value="1"/>
</dbReference>
<feature type="domain" description="Alpha/beta hydrolase fold-3" evidence="3">
    <location>
        <begin position="89"/>
        <end position="313"/>
    </location>
</feature>
<sequence>MATMTLDGNLSLQISKDPQKHRVVTEEIDGLIRVYNDGHVERFQIVPCVTSILSPEFGVNSGDIVIDKLSKIWARFYVPKYHGKKIPLLVYFHGGGFCVGSAAWSCYHDFLAKLAAGANCIIMSVNYSLAPENPLPAAYEDGFKALMWIKQQALSGVTDHQWWSSHCNFCNIFLAGDSAGASIAYNVALRIGDAATTLKPMGIKGTILVQPFFGGETRTHSEKFMVQPPRSALSLAASDTYWRLSLPTGANRDHPWCNPLARGANKLQDLGVLVCVSEMDILKDRTLEFCAALANAGNKVEHAAYKGVGHAFQVLSKSPLSQTRTLEMISHIKGFISR</sequence>
<evidence type="ECO:0000313" key="5">
    <source>
        <dbReference type="Proteomes" id="UP001642360"/>
    </source>
</evidence>
<dbReference type="EMBL" id="CAUOFW020006780">
    <property type="protein sequence ID" value="CAK9176234.1"/>
    <property type="molecule type" value="Genomic_DNA"/>
</dbReference>
<dbReference type="PANTHER" id="PTHR23024">
    <property type="entry name" value="ARYLACETAMIDE DEACETYLASE"/>
    <property type="match status" value="1"/>
</dbReference>